<dbReference type="Proteomes" id="UP001060215">
    <property type="component" value="Chromosome 13"/>
</dbReference>
<evidence type="ECO:0000313" key="2">
    <source>
        <dbReference type="Proteomes" id="UP001060215"/>
    </source>
</evidence>
<gene>
    <name evidence="1" type="ORF">LOK49_LG12G01396</name>
</gene>
<name>A0ACC0FTY6_9ERIC</name>
<sequence length="472" mass="53804">MLNLELSTSLFFCLLSLLFLLILNSKSIFATFFSSNKSTKIPKSYPLVGSFPAFYANRHQLIQWTSDLVTSTPTSTVVLNRSLGRRQVFTANPSNVQHILKSHFHIYQKGDMARTLIWDLLGDGIFNVDGENWKFQRQVASHEFNTKSLRKFIETVVDTELSDRLTPIFSAAAANKTVLDLQDILQRFGFDNICKIAFGHDPAYLLPSLPQEKFALAFENAARISGERFGEFHPLIWKIKRVLNIGSEKQMRIAVNEVREFAKEIVKEKKQELGRDTTSAALIWFFLLVSKHPNVENEILKEINDKSEAATFEEVKDMVYTHAALSESMRLYPPVPVDGKEAIDDDVLPDGTVIKKGTRVAYHPYAMGRSEKLWGSDWAEFRPERWLEVRDAAAGKWSFVARDPYTYPVFQAGPRICLGKEMAFLQMKRVVSGVLRRFRIVPAFEEGIEPVFIAHLSSKMKGGFPVRIEERV</sequence>
<evidence type="ECO:0000313" key="1">
    <source>
        <dbReference type="EMBL" id="KAI7992145.1"/>
    </source>
</evidence>
<keyword evidence="2" id="KW-1185">Reference proteome</keyword>
<comment type="caution">
    <text evidence="1">The sequence shown here is derived from an EMBL/GenBank/DDBJ whole genome shotgun (WGS) entry which is preliminary data.</text>
</comment>
<protein>
    <submittedName>
        <fullName evidence="1">Cytochrome P450 94A2</fullName>
    </submittedName>
</protein>
<dbReference type="EMBL" id="CM045770">
    <property type="protein sequence ID" value="KAI7992145.1"/>
    <property type="molecule type" value="Genomic_DNA"/>
</dbReference>
<accession>A0ACC0FTY6</accession>
<proteinExistence type="predicted"/>
<reference evidence="1 2" key="1">
    <citation type="journal article" date="2022" name="Plant J.">
        <title>Chromosome-level genome of Camellia lanceoleosa provides a valuable resource for understanding genome evolution and self-incompatibility.</title>
        <authorList>
            <person name="Gong W."/>
            <person name="Xiao S."/>
            <person name="Wang L."/>
            <person name="Liao Z."/>
            <person name="Chang Y."/>
            <person name="Mo W."/>
            <person name="Hu G."/>
            <person name="Li W."/>
            <person name="Zhao G."/>
            <person name="Zhu H."/>
            <person name="Hu X."/>
            <person name="Ji K."/>
            <person name="Xiang X."/>
            <person name="Song Q."/>
            <person name="Yuan D."/>
            <person name="Jin S."/>
            <person name="Zhang L."/>
        </authorList>
    </citation>
    <scope>NUCLEOTIDE SEQUENCE [LARGE SCALE GENOMIC DNA]</scope>
    <source>
        <strain evidence="1">SQ_2022a</strain>
    </source>
</reference>
<organism evidence="1 2">
    <name type="scientific">Camellia lanceoleosa</name>
    <dbReference type="NCBI Taxonomy" id="1840588"/>
    <lineage>
        <taxon>Eukaryota</taxon>
        <taxon>Viridiplantae</taxon>
        <taxon>Streptophyta</taxon>
        <taxon>Embryophyta</taxon>
        <taxon>Tracheophyta</taxon>
        <taxon>Spermatophyta</taxon>
        <taxon>Magnoliopsida</taxon>
        <taxon>eudicotyledons</taxon>
        <taxon>Gunneridae</taxon>
        <taxon>Pentapetalae</taxon>
        <taxon>asterids</taxon>
        <taxon>Ericales</taxon>
        <taxon>Theaceae</taxon>
        <taxon>Camellia</taxon>
    </lineage>
</organism>